<accession>A0A6A6J3L4</accession>
<keyword evidence="3" id="KW-1185">Reference proteome</keyword>
<gene>
    <name evidence="2" type="ORF">BU26DRAFT_499810</name>
</gene>
<organism evidence="2 3">
    <name type="scientific">Trematosphaeria pertusa</name>
    <dbReference type="NCBI Taxonomy" id="390896"/>
    <lineage>
        <taxon>Eukaryota</taxon>
        <taxon>Fungi</taxon>
        <taxon>Dikarya</taxon>
        <taxon>Ascomycota</taxon>
        <taxon>Pezizomycotina</taxon>
        <taxon>Dothideomycetes</taxon>
        <taxon>Pleosporomycetidae</taxon>
        <taxon>Pleosporales</taxon>
        <taxon>Massarineae</taxon>
        <taxon>Trematosphaeriaceae</taxon>
        <taxon>Trematosphaeria</taxon>
    </lineage>
</organism>
<evidence type="ECO:0000313" key="2">
    <source>
        <dbReference type="EMBL" id="KAF2257289.1"/>
    </source>
</evidence>
<dbReference type="Proteomes" id="UP000800094">
    <property type="component" value="Unassembled WGS sequence"/>
</dbReference>
<protein>
    <submittedName>
        <fullName evidence="2">Uncharacterized protein</fullName>
    </submittedName>
</protein>
<proteinExistence type="predicted"/>
<evidence type="ECO:0000313" key="3">
    <source>
        <dbReference type="Proteomes" id="UP000800094"/>
    </source>
</evidence>
<feature type="compositionally biased region" description="Low complexity" evidence="1">
    <location>
        <begin position="27"/>
        <end position="42"/>
    </location>
</feature>
<dbReference type="RefSeq" id="XP_033692293.1">
    <property type="nucleotide sequence ID" value="XM_033826436.1"/>
</dbReference>
<dbReference type="GeneID" id="54579766"/>
<feature type="region of interest" description="Disordered" evidence="1">
    <location>
        <begin position="62"/>
        <end position="162"/>
    </location>
</feature>
<sequence>MNPGSYLFTIQTHLSMIPSPPSQLPFSASTSSSRQRSTEPSSILLPAVSKHLPSTNTYIYMATTATQQPPQRCSAQPRRAPRPVRWRPPFPTRQHPAAVGTSKNTRYNGPDPVNSGINRGMNDTEKKKKQALPASRQWDAETSGDKDQASAAGRPPTGSGTQ</sequence>
<dbReference type="EMBL" id="ML987189">
    <property type="protein sequence ID" value="KAF2257289.1"/>
    <property type="molecule type" value="Genomic_DNA"/>
</dbReference>
<feature type="region of interest" description="Disordered" evidence="1">
    <location>
        <begin position="18"/>
        <end position="43"/>
    </location>
</feature>
<feature type="compositionally biased region" description="Polar residues" evidence="1">
    <location>
        <begin position="62"/>
        <end position="74"/>
    </location>
</feature>
<reference evidence="2" key="1">
    <citation type="journal article" date="2020" name="Stud. Mycol.">
        <title>101 Dothideomycetes genomes: a test case for predicting lifestyles and emergence of pathogens.</title>
        <authorList>
            <person name="Haridas S."/>
            <person name="Albert R."/>
            <person name="Binder M."/>
            <person name="Bloem J."/>
            <person name="Labutti K."/>
            <person name="Salamov A."/>
            <person name="Andreopoulos B."/>
            <person name="Baker S."/>
            <person name="Barry K."/>
            <person name="Bills G."/>
            <person name="Bluhm B."/>
            <person name="Cannon C."/>
            <person name="Castanera R."/>
            <person name="Culley D."/>
            <person name="Daum C."/>
            <person name="Ezra D."/>
            <person name="Gonzalez J."/>
            <person name="Henrissat B."/>
            <person name="Kuo A."/>
            <person name="Liang C."/>
            <person name="Lipzen A."/>
            <person name="Lutzoni F."/>
            <person name="Magnuson J."/>
            <person name="Mondo S."/>
            <person name="Nolan M."/>
            <person name="Ohm R."/>
            <person name="Pangilinan J."/>
            <person name="Park H.-J."/>
            <person name="Ramirez L."/>
            <person name="Alfaro M."/>
            <person name="Sun H."/>
            <person name="Tritt A."/>
            <person name="Yoshinaga Y."/>
            <person name="Zwiers L.-H."/>
            <person name="Turgeon B."/>
            <person name="Goodwin S."/>
            <person name="Spatafora J."/>
            <person name="Crous P."/>
            <person name="Grigoriev I."/>
        </authorList>
    </citation>
    <scope>NUCLEOTIDE SEQUENCE</scope>
    <source>
        <strain evidence="2">CBS 122368</strain>
    </source>
</reference>
<name>A0A6A6J3L4_9PLEO</name>
<dbReference type="AlphaFoldDB" id="A0A6A6J3L4"/>
<evidence type="ECO:0000256" key="1">
    <source>
        <dbReference type="SAM" id="MobiDB-lite"/>
    </source>
</evidence>